<feature type="chain" id="PRO_5040765585" description="alpha-glucosidase" evidence="10">
    <location>
        <begin position="18"/>
        <end position="877"/>
    </location>
</feature>
<dbReference type="AlphaFoldDB" id="A0A9W7CCL6"/>
<dbReference type="InterPro" id="IPR025887">
    <property type="entry name" value="Glyco_hydro_31_N_dom"/>
</dbReference>
<dbReference type="GO" id="GO:0030246">
    <property type="term" value="F:carbohydrate binding"/>
    <property type="evidence" value="ECO:0007669"/>
    <property type="project" value="InterPro"/>
</dbReference>
<dbReference type="EMBL" id="BRXZ01000042">
    <property type="protein sequence ID" value="GMI03711.1"/>
    <property type="molecule type" value="Genomic_DNA"/>
</dbReference>
<evidence type="ECO:0000256" key="1">
    <source>
        <dbReference type="ARBA" id="ARBA00001657"/>
    </source>
</evidence>
<dbReference type="Pfam" id="PF13802">
    <property type="entry name" value="Gal_mutarotas_2"/>
    <property type="match status" value="1"/>
</dbReference>
<keyword evidence="6" id="KW-0325">Glycoprotein</keyword>
<dbReference type="Gene3D" id="2.60.40.1180">
    <property type="entry name" value="Golgi alpha-mannosidase II"/>
    <property type="match status" value="2"/>
</dbReference>
<dbReference type="CDD" id="cd06602">
    <property type="entry name" value="GH31_MGAM_SI_GAA"/>
    <property type="match status" value="1"/>
</dbReference>
<feature type="domain" description="Glycosyl hydrolase family 31 C-terminal" evidence="13">
    <location>
        <begin position="663"/>
        <end position="749"/>
    </location>
</feature>
<evidence type="ECO:0000313" key="15">
    <source>
        <dbReference type="Proteomes" id="UP001165082"/>
    </source>
</evidence>
<sequence>MWSLGCALALLLAPATASYTLQNPTWDSSSSTFSASLSSSLASTNPYGEDFVSLSFSLSVLTSETARIRITTPDAERYEIPECVTSSGPVDLLSSEPISIDDASFDFTYTTSPFTFKISDKSDPSLTVFELSEDFSFSDQYIKFSTSMNSESKLFGLGEKSRSTGAEVPPGSKTTMWARDMAAAVFDTNLYASHPFYLELSSDGSAHGSFLRNSNGLDVTYSDSRDSLTFEALGGIVDLYTFVGPSPIDVATQYQQIVGFPTLQPYWALGFHQCRYGYQNLQEAIDVVSGYKDASIPLDIAWLDIDYMNLWLDFTYDEANFPSSEVSAFVDELHSNGQKFVPIVDPGILAVDPSWDWAQGYDAYDKGLEMDVFVKDLNGEKPYMGQVWPGPVHFPDWFHPNATDYWTEQLKNWHDMAAFDGVWVDMNEVSNFCTGQVCENASPATCPTHQVDTQTQCCLSCVDVDEDNKFDNPKFMIGNDEGINDGGNPSPINFKTIPASAQHYGGLSQYDVHNLHGTMEAKVTSDAMEAIRDGKRSFVLSRSSFPGHGNHASHWTGDNAATWDDLKRSIVTVNDFAMFGISMVGADICGFIGDSWEELCARWIEVGAFHPFSRNHNTFGAAPQEFYRWDTVAEASRRALGMRYKILPFLYTLMYKANAGGDLVSRYLWQNFPQDAETHGIDEQFMLGDALLVSPVLEEGARSVEAYFPQGTWYNIFDFSKVVQSEGQKVTLDAELEEVNVHIKAGSIVAMQEGGLTTVESRGTDFSLLVALCGEGCTSFGELYLDDGESVQIEDSIFADIVGSAGQLAFSTTKTGTYEPENANLSSVKVLGVDQPVSACEVNGSAVDCDYDAELKILTISLEGKARVDEDFALLWK</sequence>
<dbReference type="Pfam" id="PF01055">
    <property type="entry name" value="Glyco_hydro_31_2nd"/>
    <property type="match status" value="1"/>
</dbReference>
<dbReference type="PROSITE" id="PS00129">
    <property type="entry name" value="GLYCOSYL_HYDROL_F31_1"/>
    <property type="match status" value="1"/>
</dbReference>
<keyword evidence="7 9" id="KW-0326">Glycosidase</keyword>
<dbReference type="Gene3D" id="2.60.40.1760">
    <property type="entry name" value="glycosyl hydrolase (family 31)"/>
    <property type="match status" value="1"/>
</dbReference>
<protein>
    <recommendedName>
        <fullName evidence="3">alpha-glucosidase</fullName>
        <ecNumber evidence="3">3.2.1.20</ecNumber>
    </recommendedName>
    <alternativeName>
        <fullName evidence="8">Maltase</fullName>
    </alternativeName>
</protein>
<evidence type="ECO:0000256" key="2">
    <source>
        <dbReference type="ARBA" id="ARBA00007806"/>
    </source>
</evidence>
<dbReference type="InterPro" id="IPR048395">
    <property type="entry name" value="Glyco_hydro_31_C"/>
</dbReference>
<dbReference type="OrthoDB" id="5839090at2759"/>
<comment type="similarity">
    <text evidence="2 9">Belongs to the glycosyl hydrolase 31 family.</text>
</comment>
<dbReference type="InterPro" id="IPR000322">
    <property type="entry name" value="Glyco_hydro_31_TIM"/>
</dbReference>
<dbReference type="PANTHER" id="PTHR22762">
    <property type="entry name" value="ALPHA-GLUCOSIDASE"/>
    <property type="match status" value="1"/>
</dbReference>
<evidence type="ECO:0000256" key="8">
    <source>
        <dbReference type="ARBA" id="ARBA00041343"/>
    </source>
</evidence>
<evidence type="ECO:0000256" key="10">
    <source>
        <dbReference type="SAM" id="SignalP"/>
    </source>
</evidence>
<dbReference type="GO" id="GO:0005975">
    <property type="term" value="P:carbohydrate metabolic process"/>
    <property type="evidence" value="ECO:0007669"/>
    <property type="project" value="InterPro"/>
</dbReference>
<dbReference type="Proteomes" id="UP001165082">
    <property type="component" value="Unassembled WGS sequence"/>
</dbReference>
<dbReference type="PANTHER" id="PTHR22762:SF133">
    <property type="entry name" value="P-TYPE DOMAIN-CONTAINING PROTEIN"/>
    <property type="match status" value="1"/>
</dbReference>
<feature type="domain" description="Glycoside hydrolase family 31 N-terminal" evidence="12">
    <location>
        <begin position="56"/>
        <end position="214"/>
    </location>
</feature>
<accession>A0A9W7CCL6</accession>
<feature type="signal peptide" evidence="10">
    <location>
        <begin position="1"/>
        <end position="17"/>
    </location>
</feature>
<evidence type="ECO:0000259" key="11">
    <source>
        <dbReference type="Pfam" id="PF01055"/>
    </source>
</evidence>
<evidence type="ECO:0000256" key="6">
    <source>
        <dbReference type="ARBA" id="ARBA00023180"/>
    </source>
</evidence>
<proteinExistence type="inferred from homology"/>
<dbReference type="InterPro" id="IPR013780">
    <property type="entry name" value="Glyco_hydro_b"/>
</dbReference>
<evidence type="ECO:0000259" key="12">
    <source>
        <dbReference type="Pfam" id="PF13802"/>
    </source>
</evidence>
<dbReference type="SUPFAM" id="SSF74650">
    <property type="entry name" value="Galactose mutarotase-like"/>
    <property type="match status" value="1"/>
</dbReference>
<dbReference type="CDD" id="cd14752">
    <property type="entry name" value="GH31_N"/>
    <property type="match status" value="1"/>
</dbReference>
<evidence type="ECO:0000259" key="13">
    <source>
        <dbReference type="Pfam" id="PF21365"/>
    </source>
</evidence>
<dbReference type="InterPro" id="IPR017853">
    <property type="entry name" value="GH"/>
</dbReference>
<reference evidence="14" key="1">
    <citation type="submission" date="2022-07" db="EMBL/GenBank/DDBJ databases">
        <title>Genome analysis of Parmales, a sister group of diatoms, reveals the evolutionary specialization of diatoms from phago-mixotrophs to photoautotrophs.</title>
        <authorList>
            <person name="Ban H."/>
            <person name="Sato S."/>
            <person name="Yoshikawa S."/>
            <person name="Kazumasa Y."/>
            <person name="Nakamura Y."/>
            <person name="Ichinomiya M."/>
            <person name="Saitoh K."/>
            <person name="Sato N."/>
            <person name="Blanc-Mathieu R."/>
            <person name="Endo H."/>
            <person name="Kuwata A."/>
            <person name="Ogata H."/>
        </authorList>
    </citation>
    <scope>NUCLEOTIDE SEQUENCE</scope>
</reference>
<organism evidence="14 15">
    <name type="scientific">Triparma retinervis</name>
    <dbReference type="NCBI Taxonomy" id="2557542"/>
    <lineage>
        <taxon>Eukaryota</taxon>
        <taxon>Sar</taxon>
        <taxon>Stramenopiles</taxon>
        <taxon>Ochrophyta</taxon>
        <taxon>Bolidophyceae</taxon>
        <taxon>Parmales</taxon>
        <taxon>Triparmaceae</taxon>
        <taxon>Triparma</taxon>
    </lineage>
</organism>
<evidence type="ECO:0000256" key="3">
    <source>
        <dbReference type="ARBA" id="ARBA00012741"/>
    </source>
</evidence>
<keyword evidence="5 9" id="KW-0378">Hydrolase</keyword>
<dbReference type="EC" id="3.2.1.20" evidence="3"/>
<dbReference type="FunFam" id="2.60.40.1180:FF:000044">
    <property type="entry name" value="Alpha-glucosidase 1"/>
    <property type="match status" value="1"/>
</dbReference>
<evidence type="ECO:0000256" key="9">
    <source>
        <dbReference type="RuleBase" id="RU361185"/>
    </source>
</evidence>
<evidence type="ECO:0000313" key="14">
    <source>
        <dbReference type="EMBL" id="GMI03711.1"/>
    </source>
</evidence>
<comment type="caution">
    <text evidence="14">The sequence shown here is derived from an EMBL/GenBank/DDBJ whole genome shotgun (WGS) entry which is preliminary data.</text>
</comment>
<name>A0A9W7CCL6_9STRA</name>
<keyword evidence="4 10" id="KW-0732">Signal</keyword>
<evidence type="ECO:0000256" key="7">
    <source>
        <dbReference type="ARBA" id="ARBA00023295"/>
    </source>
</evidence>
<dbReference type="SUPFAM" id="SSF51011">
    <property type="entry name" value="Glycosyl hydrolase domain"/>
    <property type="match status" value="1"/>
</dbReference>
<dbReference type="InterPro" id="IPR030459">
    <property type="entry name" value="Glyco_hydro_31_CS"/>
</dbReference>
<evidence type="ECO:0000256" key="4">
    <source>
        <dbReference type="ARBA" id="ARBA00022729"/>
    </source>
</evidence>
<gene>
    <name evidence="14" type="ORF">TrRE_jg7915</name>
</gene>
<dbReference type="PROSITE" id="PS00707">
    <property type="entry name" value="GLYCOSYL_HYDROL_F31_2"/>
    <property type="match status" value="1"/>
</dbReference>
<dbReference type="InterPro" id="IPR030458">
    <property type="entry name" value="Glyco_hydro_31_AS"/>
</dbReference>
<dbReference type="InterPro" id="IPR011013">
    <property type="entry name" value="Gal_mutarotase_sf_dom"/>
</dbReference>
<dbReference type="Pfam" id="PF21365">
    <property type="entry name" value="Glyco_hydro_31_3rd"/>
    <property type="match status" value="1"/>
</dbReference>
<comment type="catalytic activity">
    <reaction evidence="1">
        <text>Hydrolysis of terminal, non-reducing (1-&gt;4)-linked alpha-D-glucose residues with release of alpha-D-glucose.</text>
        <dbReference type="EC" id="3.2.1.20"/>
    </reaction>
</comment>
<dbReference type="Gene3D" id="3.20.20.80">
    <property type="entry name" value="Glycosidases"/>
    <property type="match status" value="1"/>
</dbReference>
<dbReference type="SUPFAM" id="SSF51445">
    <property type="entry name" value="(Trans)glycosidases"/>
    <property type="match status" value="1"/>
</dbReference>
<dbReference type="GO" id="GO:0090599">
    <property type="term" value="F:alpha-glucosidase activity"/>
    <property type="evidence" value="ECO:0007669"/>
    <property type="project" value="UniProtKB-ARBA"/>
</dbReference>
<feature type="domain" description="Glycoside hydrolase family 31 TIM barrel" evidence="11">
    <location>
        <begin position="261"/>
        <end position="653"/>
    </location>
</feature>
<keyword evidence="15" id="KW-1185">Reference proteome</keyword>
<evidence type="ECO:0000256" key="5">
    <source>
        <dbReference type="ARBA" id="ARBA00022801"/>
    </source>
</evidence>